<dbReference type="EMBL" id="CAUJNA010002236">
    <property type="protein sequence ID" value="CAJ1391983.1"/>
    <property type="molecule type" value="Genomic_DNA"/>
</dbReference>
<feature type="compositionally biased region" description="Low complexity" evidence="1">
    <location>
        <begin position="66"/>
        <end position="82"/>
    </location>
</feature>
<feature type="compositionally biased region" description="Low complexity" evidence="1">
    <location>
        <begin position="154"/>
        <end position="167"/>
    </location>
</feature>
<feature type="region of interest" description="Disordered" evidence="1">
    <location>
        <begin position="34"/>
        <end position="126"/>
    </location>
</feature>
<feature type="compositionally biased region" description="Basic and acidic residues" evidence="1">
    <location>
        <begin position="138"/>
        <end position="153"/>
    </location>
</feature>
<dbReference type="AlphaFoldDB" id="A0AA36IR29"/>
<protein>
    <submittedName>
        <fullName evidence="2">Uncharacterized protein</fullName>
    </submittedName>
</protein>
<proteinExistence type="predicted"/>
<organism evidence="2 3">
    <name type="scientific">Effrenium voratum</name>
    <dbReference type="NCBI Taxonomy" id="2562239"/>
    <lineage>
        <taxon>Eukaryota</taxon>
        <taxon>Sar</taxon>
        <taxon>Alveolata</taxon>
        <taxon>Dinophyceae</taxon>
        <taxon>Suessiales</taxon>
        <taxon>Symbiodiniaceae</taxon>
        <taxon>Effrenium</taxon>
    </lineage>
</organism>
<keyword evidence="3" id="KW-1185">Reference proteome</keyword>
<sequence>MQDMRFDRQPSRNSLAIQDNRDLVAVVERNLSELDLEPRSRRTMSSKELVQARSRASSRDSRRRSPGSSRSSSKSSVHNSRPSSRKGSKTRNFSKASNASHASRSTEAEREVKEKTERDRKLSSGAALGLDLAIFEHRKSRSEKEQTPREQSRRVSSVSEFSASSKKSTLRSEGGEETPRAVPKAKPETPAATFRELMKAKAREAYQKRRKLTSTNLEPDLKDPVFLPAQHLLPKSVSALDVPTAIDFFDHYDKVRAHGNSGLLDRKALAEMLYAIGQGKDAMSTEWSDAIFKELAAKPQSGGV</sequence>
<comment type="caution">
    <text evidence="2">The sequence shown here is derived from an EMBL/GenBank/DDBJ whole genome shotgun (WGS) entry which is preliminary data.</text>
</comment>
<feature type="region of interest" description="Disordered" evidence="1">
    <location>
        <begin position="138"/>
        <end position="189"/>
    </location>
</feature>
<name>A0AA36IR29_9DINO</name>
<reference evidence="2" key="1">
    <citation type="submission" date="2023-08" db="EMBL/GenBank/DDBJ databases">
        <authorList>
            <person name="Chen Y."/>
            <person name="Shah S."/>
            <person name="Dougan E. K."/>
            <person name="Thang M."/>
            <person name="Chan C."/>
        </authorList>
    </citation>
    <scope>NUCLEOTIDE SEQUENCE</scope>
</reference>
<feature type="compositionally biased region" description="Basic and acidic residues" evidence="1">
    <location>
        <begin position="104"/>
        <end position="122"/>
    </location>
</feature>
<gene>
    <name evidence="2" type="ORF">EVOR1521_LOCUS17195</name>
</gene>
<evidence type="ECO:0000313" key="2">
    <source>
        <dbReference type="EMBL" id="CAJ1391983.1"/>
    </source>
</evidence>
<accession>A0AA36IR29</accession>
<evidence type="ECO:0000256" key="1">
    <source>
        <dbReference type="SAM" id="MobiDB-lite"/>
    </source>
</evidence>
<feature type="compositionally biased region" description="Polar residues" evidence="1">
    <location>
        <begin position="90"/>
        <end position="103"/>
    </location>
</feature>
<evidence type="ECO:0000313" key="3">
    <source>
        <dbReference type="Proteomes" id="UP001178507"/>
    </source>
</evidence>
<dbReference type="Proteomes" id="UP001178507">
    <property type="component" value="Unassembled WGS sequence"/>
</dbReference>